<organism evidence="2 3">
    <name type="scientific">Serratia plymuthica</name>
    <dbReference type="NCBI Taxonomy" id="82996"/>
    <lineage>
        <taxon>Bacteria</taxon>
        <taxon>Pseudomonadati</taxon>
        <taxon>Pseudomonadota</taxon>
        <taxon>Gammaproteobacteria</taxon>
        <taxon>Enterobacterales</taxon>
        <taxon>Yersiniaceae</taxon>
        <taxon>Serratia</taxon>
    </lineage>
</organism>
<evidence type="ECO:0000313" key="3">
    <source>
        <dbReference type="Proteomes" id="UP000248897"/>
    </source>
</evidence>
<dbReference type="EMBL" id="LS483469">
    <property type="protein sequence ID" value="SQI35217.1"/>
    <property type="molecule type" value="Genomic_DNA"/>
</dbReference>
<protein>
    <submittedName>
        <fullName evidence="1">DUF943 family protein</fullName>
    </submittedName>
    <submittedName>
        <fullName evidence="2">Enterobacterial putative membrane protein (DUF943)</fullName>
    </submittedName>
</protein>
<dbReference type="EMBL" id="CP065673">
    <property type="protein sequence ID" value="QPS21758.1"/>
    <property type="molecule type" value="Genomic_DNA"/>
</dbReference>
<name>A0A2X4U5T5_SERPL</name>
<dbReference type="InterPro" id="IPR010351">
    <property type="entry name" value="DUF943"/>
</dbReference>
<dbReference type="Proteomes" id="UP000594967">
    <property type="component" value="Chromosome"/>
</dbReference>
<evidence type="ECO:0000313" key="1">
    <source>
        <dbReference type="EMBL" id="QPS21758.1"/>
    </source>
</evidence>
<dbReference type="RefSeq" id="WP_063201550.1">
    <property type="nucleotide sequence ID" value="NZ_CAMITG010000003.1"/>
</dbReference>
<accession>A0A2X4U5T5</accession>
<gene>
    <name evidence="1" type="ORF">I6G64_04900</name>
    <name evidence="2" type="ORF">NCTC12961_01822</name>
</gene>
<reference evidence="2 3" key="1">
    <citation type="submission" date="2018-06" db="EMBL/GenBank/DDBJ databases">
        <authorList>
            <consortium name="Pathogen Informatics"/>
            <person name="Doyle S."/>
        </authorList>
    </citation>
    <scope>NUCLEOTIDE SEQUENCE [LARGE SCALE GENOMIC DNA]</scope>
    <source>
        <strain evidence="2 3">NCTC12961</strain>
    </source>
</reference>
<evidence type="ECO:0000313" key="2">
    <source>
        <dbReference type="EMBL" id="SQI35217.1"/>
    </source>
</evidence>
<dbReference type="Proteomes" id="UP000248897">
    <property type="component" value="Chromosome 1"/>
</dbReference>
<sequence length="154" mass="18147">MKAKNKKTFLVLMLTACALSGYFLWLSQRTVEIIAVHQRHEISSILVNNFPFTDRGKIAWWFKNKDMLKSRYGAPRPDRDGGFTVIFWDFGDGYKEEGKYDRLCFDNMKAVKNCIEKERYMTIYKFNNEEPLFSFDGKRYIANAKGEIVKLKDE</sequence>
<dbReference type="AlphaFoldDB" id="A0A2X4U5T5"/>
<keyword evidence="4" id="KW-1185">Reference proteome</keyword>
<proteinExistence type="predicted"/>
<evidence type="ECO:0000313" key="4">
    <source>
        <dbReference type="Proteomes" id="UP000594967"/>
    </source>
</evidence>
<dbReference type="Pfam" id="PF06092">
    <property type="entry name" value="DUF943"/>
    <property type="match status" value="1"/>
</dbReference>
<reference evidence="1 4" key="2">
    <citation type="submission" date="2020-12" db="EMBL/GenBank/DDBJ databases">
        <title>FDA dAtabase for Regulatory Grade micrObial Sequences (FDA-ARGOS): Supporting development and validation of Infectious Disease Dx tests.</title>
        <authorList>
            <person name="Sproer C."/>
            <person name="Gronow S."/>
            <person name="Severitt S."/>
            <person name="Schroder I."/>
            <person name="Tallon L."/>
            <person name="Sadzewicz L."/>
            <person name="Zhao X."/>
            <person name="Boylan J."/>
            <person name="Ott S."/>
            <person name="Bowen H."/>
            <person name="Vavikolanu K."/>
            <person name="Mehta A."/>
            <person name="Aluvathingal J."/>
            <person name="Nadendla S."/>
            <person name="Lowell S."/>
            <person name="Myers T."/>
            <person name="Yan Y."/>
            <person name="Sichtig H."/>
        </authorList>
    </citation>
    <scope>NUCLEOTIDE SEQUENCE [LARGE SCALE GENOMIC DNA]</scope>
    <source>
        <strain evidence="1 4">FDAARGOS_907</strain>
    </source>
</reference>